<sequence>MKTWLIMLLLVLTACGLGEDRAIEESETADEKRGEEAMPANWLMELQTNQAGETIQVELQVVNEDESDHTLAFSSGQRYELILRDAHRNEVYRFSDDRVFMMAITYEEFSPNEKKTFREQINTAELPTGTYTLEAELLVAAVDNEPLPEGEVFRQEVKVEVE</sequence>
<dbReference type="RefSeq" id="WP_251223928.1">
    <property type="nucleotide sequence ID" value="NZ_JAMBOL010000012.1"/>
</dbReference>
<evidence type="ECO:0000313" key="2">
    <source>
        <dbReference type="EMBL" id="MCM3715172.1"/>
    </source>
</evidence>
<dbReference type="PROSITE" id="PS51257">
    <property type="entry name" value="PROKAR_LIPOPROTEIN"/>
    <property type="match status" value="1"/>
</dbReference>
<evidence type="ECO:0000259" key="1">
    <source>
        <dbReference type="Pfam" id="PF12690"/>
    </source>
</evidence>
<keyword evidence="3" id="KW-1185">Reference proteome</keyword>
<dbReference type="InterPro" id="IPR020481">
    <property type="entry name" value="Intracell_prot_inh_BsuPI"/>
</dbReference>
<name>A0A9X2DRP0_9BACI</name>
<gene>
    <name evidence="2" type="ORF">M3202_13870</name>
</gene>
<dbReference type="Proteomes" id="UP001139179">
    <property type="component" value="Unassembled WGS sequence"/>
</dbReference>
<dbReference type="EMBL" id="JAMBOL010000012">
    <property type="protein sequence ID" value="MCM3715172.1"/>
    <property type="molecule type" value="Genomic_DNA"/>
</dbReference>
<proteinExistence type="predicted"/>
<organism evidence="2 3">
    <name type="scientific">Halalkalibacter oceani</name>
    <dbReference type="NCBI Taxonomy" id="1653776"/>
    <lineage>
        <taxon>Bacteria</taxon>
        <taxon>Bacillati</taxon>
        <taxon>Bacillota</taxon>
        <taxon>Bacilli</taxon>
        <taxon>Bacillales</taxon>
        <taxon>Bacillaceae</taxon>
        <taxon>Halalkalibacter</taxon>
    </lineage>
</organism>
<dbReference type="Pfam" id="PF12690">
    <property type="entry name" value="BsuPI"/>
    <property type="match status" value="1"/>
</dbReference>
<dbReference type="InterPro" id="IPR038144">
    <property type="entry name" value="IPI"/>
</dbReference>
<reference evidence="2" key="1">
    <citation type="submission" date="2022-05" db="EMBL/GenBank/DDBJ databases">
        <title>Comparative Genomics of Spacecraft Associated Microbes.</title>
        <authorList>
            <person name="Tran M.T."/>
            <person name="Wright A."/>
            <person name="Seuylemezian A."/>
            <person name="Eisen J."/>
            <person name="Coil D."/>
        </authorList>
    </citation>
    <scope>NUCLEOTIDE SEQUENCE</scope>
    <source>
        <strain evidence="2">214.1.1</strain>
    </source>
</reference>
<evidence type="ECO:0000313" key="3">
    <source>
        <dbReference type="Proteomes" id="UP001139179"/>
    </source>
</evidence>
<protein>
    <recommendedName>
        <fullName evidence="1">Intracellular proteinase inhibitor BsuPI domain-containing protein</fullName>
    </recommendedName>
</protein>
<comment type="caution">
    <text evidence="2">The sequence shown here is derived from an EMBL/GenBank/DDBJ whole genome shotgun (WGS) entry which is preliminary data.</text>
</comment>
<dbReference type="Gene3D" id="2.60.40.2360">
    <property type="entry name" value="Intracellular proteinase inhibitor BsuPI"/>
    <property type="match status" value="1"/>
</dbReference>
<feature type="domain" description="Intracellular proteinase inhibitor BsuPI" evidence="1">
    <location>
        <begin position="44"/>
        <end position="140"/>
    </location>
</feature>
<dbReference type="AlphaFoldDB" id="A0A9X2DRP0"/>
<accession>A0A9X2DRP0</accession>